<feature type="compositionally biased region" description="Basic and acidic residues" evidence="1">
    <location>
        <begin position="133"/>
        <end position="145"/>
    </location>
</feature>
<evidence type="ECO:0000256" key="2">
    <source>
        <dbReference type="SAM" id="Phobius"/>
    </source>
</evidence>
<evidence type="ECO:0000313" key="4">
    <source>
        <dbReference type="Proteomes" id="UP000886523"/>
    </source>
</evidence>
<name>A0A9P6AUS9_9AGAM</name>
<keyword evidence="2" id="KW-1133">Transmembrane helix</keyword>
<gene>
    <name evidence="3" type="ORF">BS47DRAFT_1363381</name>
</gene>
<evidence type="ECO:0000256" key="1">
    <source>
        <dbReference type="SAM" id="MobiDB-lite"/>
    </source>
</evidence>
<feature type="region of interest" description="Disordered" evidence="1">
    <location>
        <begin position="133"/>
        <end position="186"/>
    </location>
</feature>
<sequence>MFSNELTIGWLYNFFHILVMGMVWLRVLLVQGLIHIPQIPSTLPFSCAYCKVPDLGHRLKRPVPLFCLALELMVHGFDNASDLSDLKLGLTIKIPKEWYDLGAGETKWQPEQGTKQETDCEDDHESDCKIEHKEYGGIEHEKDQEMEWENQQEMEWENQQEMGSGQQDSKNKEWTVVEVNLKQSRK</sequence>
<dbReference type="EMBL" id="MU128991">
    <property type="protein sequence ID" value="KAF9512087.1"/>
    <property type="molecule type" value="Genomic_DNA"/>
</dbReference>
<keyword evidence="2" id="KW-0812">Transmembrane</keyword>
<proteinExistence type="predicted"/>
<feature type="compositionally biased region" description="Acidic residues" evidence="1">
    <location>
        <begin position="146"/>
        <end position="158"/>
    </location>
</feature>
<dbReference type="AlphaFoldDB" id="A0A9P6AUS9"/>
<protein>
    <submittedName>
        <fullName evidence="3">Uncharacterized protein</fullName>
    </submittedName>
</protein>
<dbReference type="Proteomes" id="UP000886523">
    <property type="component" value="Unassembled WGS sequence"/>
</dbReference>
<feature type="transmembrane region" description="Helical" evidence="2">
    <location>
        <begin position="6"/>
        <end position="29"/>
    </location>
</feature>
<reference evidence="3" key="1">
    <citation type="journal article" date="2020" name="Nat. Commun.">
        <title>Large-scale genome sequencing of mycorrhizal fungi provides insights into the early evolution of symbiotic traits.</title>
        <authorList>
            <person name="Miyauchi S."/>
            <person name="Kiss E."/>
            <person name="Kuo A."/>
            <person name="Drula E."/>
            <person name="Kohler A."/>
            <person name="Sanchez-Garcia M."/>
            <person name="Morin E."/>
            <person name="Andreopoulos B."/>
            <person name="Barry K.W."/>
            <person name="Bonito G."/>
            <person name="Buee M."/>
            <person name="Carver A."/>
            <person name="Chen C."/>
            <person name="Cichocki N."/>
            <person name="Clum A."/>
            <person name="Culley D."/>
            <person name="Crous P.W."/>
            <person name="Fauchery L."/>
            <person name="Girlanda M."/>
            <person name="Hayes R.D."/>
            <person name="Keri Z."/>
            <person name="LaButti K."/>
            <person name="Lipzen A."/>
            <person name="Lombard V."/>
            <person name="Magnuson J."/>
            <person name="Maillard F."/>
            <person name="Murat C."/>
            <person name="Nolan M."/>
            <person name="Ohm R.A."/>
            <person name="Pangilinan J."/>
            <person name="Pereira M.F."/>
            <person name="Perotto S."/>
            <person name="Peter M."/>
            <person name="Pfister S."/>
            <person name="Riley R."/>
            <person name="Sitrit Y."/>
            <person name="Stielow J.B."/>
            <person name="Szollosi G."/>
            <person name="Zifcakova L."/>
            <person name="Stursova M."/>
            <person name="Spatafora J.W."/>
            <person name="Tedersoo L."/>
            <person name="Vaario L.M."/>
            <person name="Yamada A."/>
            <person name="Yan M."/>
            <person name="Wang P."/>
            <person name="Xu J."/>
            <person name="Bruns T."/>
            <person name="Baldrian P."/>
            <person name="Vilgalys R."/>
            <person name="Dunand C."/>
            <person name="Henrissat B."/>
            <person name="Grigoriev I.V."/>
            <person name="Hibbett D."/>
            <person name="Nagy L.G."/>
            <person name="Martin F.M."/>
        </authorList>
    </citation>
    <scope>NUCLEOTIDE SEQUENCE</scope>
    <source>
        <strain evidence="3">UP504</strain>
    </source>
</reference>
<comment type="caution">
    <text evidence="3">The sequence shown here is derived from an EMBL/GenBank/DDBJ whole genome shotgun (WGS) entry which is preliminary data.</text>
</comment>
<evidence type="ECO:0000313" key="3">
    <source>
        <dbReference type="EMBL" id="KAF9512087.1"/>
    </source>
</evidence>
<accession>A0A9P6AUS9</accession>
<feature type="region of interest" description="Disordered" evidence="1">
    <location>
        <begin position="108"/>
        <end position="127"/>
    </location>
</feature>
<keyword evidence="4" id="KW-1185">Reference proteome</keyword>
<keyword evidence="2" id="KW-0472">Membrane</keyword>
<organism evidence="3 4">
    <name type="scientific">Hydnum rufescens UP504</name>
    <dbReference type="NCBI Taxonomy" id="1448309"/>
    <lineage>
        <taxon>Eukaryota</taxon>
        <taxon>Fungi</taxon>
        <taxon>Dikarya</taxon>
        <taxon>Basidiomycota</taxon>
        <taxon>Agaricomycotina</taxon>
        <taxon>Agaricomycetes</taxon>
        <taxon>Cantharellales</taxon>
        <taxon>Hydnaceae</taxon>
        <taxon>Hydnum</taxon>
    </lineage>
</organism>